<feature type="active site" description="Nucleophile" evidence="4">
    <location>
        <position position="34"/>
    </location>
</feature>
<dbReference type="GO" id="GO:0015035">
    <property type="term" value="F:protein-disulfide reductase activity"/>
    <property type="evidence" value="ECO:0007669"/>
    <property type="project" value="InterPro"/>
</dbReference>
<name>A0A2H3JEN4_WOLCO</name>
<proteinExistence type="inferred from homology"/>
<accession>A0A2H3JEN4</accession>
<protein>
    <recommendedName>
        <fullName evidence="1 3">Thioredoxin</fullName>
    </recommendedName>
</protein>
<evidence type="ECO:0000259" key="6">
    <source>
        <dbReference type="PROSITE" id="PS51352"/>
    </source>
</evidence>
<comment type="similarity">
    <text evidence="3">Belongs to the thioredoxin family.</text>
</comment>
<gene>
    <name evidence="7" type="ORF">WOLCODRAFT_62619</name>
</gene>
<evidence type="ECO:0000256" key="4">
    <source>
        <dbReference type="PIRSR" id="PIRSR000077-1"/>
    </source>
</evidence>
<dbReference type="FunFam" id="3.40.30.10:FF:000245">
    <property type="entry name" value="Thioredoxin"/>
    <property type="match status" value="1"/>
</dbReference>
<dbReference type="Proteomes" id="UP000218811">
    <property type="component" value="Unassembled WGS sequence"/>
</dbReference>
<dbReference type="SUPFAM" id="SSF52833">
    <property type="entry name" value="Thioredoxin-like"/>
    <property type="match status" value="1"/>
</dbReference>
<evidence type="ECO:0000256" key="2">
    <source>
        <dbReference type="ARBA" id="ARBA00023157"/>
    </source>
</evidence>
<dbReference type="PANTHER" id="PTHR46115">
    <property type="entry name" value="THIOREDOXIN-LIKE PROTEIN 1"/>
    <property type="match status" value="1"/>
</dbReference>
<dbReference type="InterPro" id="IPR036249">
    <property type="entry name" value="Thioredoxin-like_sf"/>
</dbReference>
<dbReference type="PROSITE" id="PS51352">
    <property type="entry name" value="THIOREDOXIN_2"/>
    <property type="match status" value="1"/>
</dbReference>
<feature type="site" description="Contributes to redox potential value" evidence="4">
    <location>
        <position position="33"/>
    </location>
</feature>
<evidence type="ECO:0000256" key="3">
    <source>
        <dbReference type="PIRNR" id="PIRNR000077"/>
    </source>
</evidence>
<feature type="domain" description="Thioredoxin" evidence="6">
    <location>
        <begin position="1"/>
        <end position="115"/>
    </location>
</feature>
<organism evidence="7 8">
    <name type="scientific">Wolfiporia cocos (strain MD-104)</name>
    <name type="common">Brown rot fungus</name>
    <dbReference type="NCBI Taxonomy" id="742152"/>
    <lineage>
        <taxon>Eukaryota</taxon>
        <taxon>Fungi</taxon>
        <taxon>Dikarya</taxon>
        <taxon>Basidiomycota</taxon>
        <taxon>Agaricomycotina</taxon>
        <taxon>Agaricomycetes</taxon>
        <taxon>Polyporales</taxon>
        <taxon>Phaeolaceae</taxon>
        <taxon>Wolfiporia</taxon>
    </lineage>
</organism>
<dbReference type="OrthoDB" id="2121326at2759"/>
<dbReference type="AlphaFoldDB" id="A0A2H3JEN4"/>
<dbReference type="Gene3D" id="3.40.30.10">
    <property type="entry name" value="Glutaredoxin"/>
    <property type="match status" value="1"/>
</dbReference>
<feature type="active site" description="Nucleophile" evidence="4">
    <location>
        <position position="31"/>
    </location>
</feature>
<dbReference type="OMA" id="KQLWRQS"/>
<dbReference type="NCBIfam" id="TIGR01068">
    <property type="entry name" value="thioredoxin"/>
    <property type="match status" value="1"/>
</dbReference>
<evidence type="ECO:0000313" key="8">
    <source>
        <dbReference type="Proteomes" id="UP000218811"/>
    </source>
</evidence>
<dbReference type="PIRSF" id="PIRSF000077">
    <property type="entry name" value="Thioredoxin"/>
    <property type="match status" value="1"/>
</dbReference>
<dbReference type="PRINTS" id="PR00421">
    <property type="entry name" value="THIOREDOXIN"/>
</dbReference>
<reference evidence="7 8" key="1">
    <citation type="journal article" date="2012" name="Science">
        <title>The Paleozoic origin of enzymatic lignin decomposition reconstructed from 31 fungal genomes.</title>
        <authorList>
            <person name="Floudas D."/>
            <person name="Binder M."/>
            <person name="Riley R."/>
            <person name="Barry K."/>
            <person name="Blanchette R.A."/>
            <person name="Henrissat B."/>
            <person name="Martinez A.T."/>
            <person name="Otillar R."/>
            <person name="Spatafora J.W."/>
            <person name="Yadav J.S."/>
            <person name="Aerts A."/>
            <person name="Benoit I."/>
            <person name="Boyd A."/>
            <person name="Carlson A."/>
            <person name="Copeland A."/>
            <person name="Coutinho P.M."/>
            <person name="de Vries R.P."/>
            <person name="Ferreira P."/>
            <person name="Findley K."/>
            <person name="Foster B."/>
            <person name="Gaskell J."/>
            <person name="Glotzer D."/>
            <person name="Gorecki P."/>
            <person name="Heitman J."/>
            <person name="Hesse C."/>
            <person name="Hori C."/>
            <person name="Igarashi K."/>
            <person name="Jurgens J.A."/>
            <person name="Kallen N."/>
            <person name="Kersten P."/>
            <person name="Kohler A."/>
            <person name="Kuees U."/>
            <person name="Kumar T.K.A."/>
            <person name="Kuo A."/>
            <person name="LaButti K."/>
            <person name="Larrondo L.F."/>
            <person name="Lindquist E."/>
            <person name="Ling A."/>
            <person name="Lombard V."/>
            <person name="Lucas S."/>
            <person name="Lundell T."/>
            <person name="Martin R."/>
            <person name="McLaughlin D.J."/>
            <person name="Morgenstern I."/>
            <person name="Morin E."/>
            <person name="Murat C."/>
            <person name="Nagy L.G."/>
            <person name="Nolan M."/>
            <person name="Ohm R.A."/>
            <person name="Patyshakuliyeva A."/>
            <person name="Rokas A."/>
            <person name="Ruiz-Duenas F.J."/>
            <person name="Sabat G."/>
            <person name="Salamov A."/>
            <person name="Samejima M."/>
            <person name="Schmutz J."/>
            <person name="Slot J.C."/>
            <person name="St John F."/>
            <person name="Stenlid J."/>
            <person name="Sun H."/>
            <person name="Sun S."/>
            <person name="Syed K."/>
            <person name="Tsang A."/>
            <person name="Wiebenga A."/>
            <person name="Young D."/>
            <person name="Pisabarro A."/>
            <person name="Eastwood D.C."/>
            <person name="Martin F."/>
            <person name="Cullen D."/>
            <person name="Grigoriev I.V."/>
            <person name="Hibbett D.S."/>
        </authorList>
    </citation>
    <scope>NUCLEOTIDE SEQUENCE [LARGE SCALE GENOMIC DNA]</scope>
    <source>
        <strain evidence="7 8">MD-104</strain>
    </source>
</reference>
<feature type="site" description="Contributes to redox potential value" evidence="4">
    <location>
        <position position="32"/>
    </location>
</feature>
<keyword evidence="2 5" id="KW-1015">Disulfide bond</keyword>
<dbReference type="STRING" id="742152.A0A2H3JEN4"/>
<evidence type="ECO:0000256" key="1">
    <source>
        <dbReference type="ARBA" id="ARBA00020570"/>
    </source>
</evidence>
<feature type="disulfide bond" description="Redox-active" evidence="5">
    <location>
        <begin position="31"/>
        <end position="34"/>
    </location>
</feature>
<dbReference type="CDD" id="cd02947">
    <property type="entry name" value="TRX_family"/>
    <property type="match status" value="1"/>
</dbReference>
<evidence type="ECO:0000313" key="7">
    <source>
        <dbReference type="EMBL" id="PCH34447.1"/>
    </source>
</evidence>
<dbReference type="EMBL" id="KB467831">
    <property type="protein sequence ID" value="PCH34447.1"/>
    <property type="molecule type" value="Genomic_DNA"/>
</dbReference>
<keyword evidence="5" id="KW-0676">Redox-active center</keyword>
<sequence>MPVKVVSSKAEFDQIINGDKVAVFDFWATWCGPCKVISPIFEKLSEQFPTAEFYKVDVDEQQDISQEVGIRAMPTFMAFKNGEKIKDLVGANPVALQASASSQQPYCTLLILFAL</sequence>
<dbReference type="Pfam" id="PF00085">
    <property type="entry name" value="Thioredoxin"/>
    <property type="match status" value="1"/>
</dbReference>
<dbReference type="InterPro" id="IPR013766">
    <property type="entry name" value="Thioredoxin_domain"/>
</dbReference>
<dbReference type="InterPro" id="IPR005746">
    <property type="entry name" value="Thioredoxin"/>
</dbReference>
<evidence type="ECO:0000256" key="5">
    <source>
        <dbReference type="PIRSR" id="PIRSR000077-4"/>
    </source>
</evidence>
<feature type="site" description="Deprotonates C-terminal active site Cys" evidence="4">
    <location>
        <position position="25"/>
    </location>
</feature>
<keyword evidence="8" id="KW-1185">Reference proteome</keyword>